<organism evidence="5 6">
    <name type="scientific">Trichuris muris</name>
    <name type="common">Mouse whipworm</name>
    <dbReference type="NCBI Taxonomy" id="70415"/>
    <lineage>
        <taxon>Eukaryota</taxon>
        <taxon>Metazoa</taxon>
        <taxon>Ecdysozoa</taxon>
        <taxon>Nematoda</taxon>
        <taxon>Enoplea</taxon>
        <taxon>Dorylaimia</taxon>
        <taxon>Trichinellida</taxon>
        <taxon>Trichuridae</taxon>
        <taxon>Trichuris</taxon>
    </lineage>
</organism>
<evidence type="ECO:0000256" key="1">
    <source>
        <dbReference type="ARBA" id="ARBA00022490"/>
    </source>
</evidence>
<feature type="compositionally biased region" description="Basic and acidic residues" evidence="4">
    <location>
        <begin position="66"/>
        <end position="88"/>
    </location>
</feature>
<dbReference type="Proteomes" id="UP000046395">
    <property type="component" value="Unassembled WGS sequence"/>
</dbReference>
<sequence>MDDQNWESEAYVPGMLSMRSAWQGEDGDDDVKDNWFEDDEEEEPPKPPVTQSQPKQDSKSSNLKAGDTKDKEEKQEKQLTQKELEEIQKKSDLAIARETFNMGPDTSDALSSLSGDFDAMRKIIVEKVSEAQSKEGYVEFIEKLFHDLCANMPSESVRKIARNLSVLSSEISKIEKEKHKPKPRKKNTIAKLSRGGDFMDELKAGMDDAYEYYDDEDFM</sequence>
<keyword evidence="3" id="KW-0648">Protein biosynthesis</keyword>
<evidence type="ECO:0000313" key="6">
    <source>
        <dbReference type="WBParaSite" id="TMUE_2000009600.1"/>
    </source>
</evidence>
<keyword evidence="2" id="KW-0396">Initiation factor</keyword>
<dbReference type="InterPro" id="IPR023194">
    <property type="entry name" value="eIF3-like_dom_sf"/>
</dbReference>
<feature type="compositionally biased region" description="Acidic residues" evidence="4">
    <location>
        <begin position="25"/>
        <end position="43"/>
    </location>
</feature>
<dbReference type="Gene3D" id="1.10.246.60">
    <property type="entry name" value="Eukaryotic translation initiation factor 3 like domains"/>
    <property type="match status" value="1"/>
</dbReference>
<protein>
    <submittedName>
        <fullName evidence="6">Uncharacterized protein</fullName>
    </submittedName>
</protein>
<evidence type="ECO:0000313" key="5">
    <source>
        <dbReference type="Proteomes" id="UP000046395"/>
    </source>
</evidence>
<evidence type="ECO:0000256" key="4">
    <source>
        <dbReference type="SAM" id="MobiDB-lite"/>
    </source>
</evidence>
<name>A0A5S6QQT9_TRIMR</name>
<reference evidence="6" key="1">
    <citation type="submission" date="2019-12" db="UniProtKB">
        <authorList>
            <consortium name="WormBaseParasite"/>
        </authorList>
    </citation>
    <scope>IDENTIFICATION</scope>
</reference>
<keyword evidence="5" id="KW-1185">Reference proteome</keyword>
<dbReference type="Pfam" id="PF08597">
    <property type="entry name" value="eIF3_subunit"/>
    <property type="match status" value="1"/>
</dbReference>
<feature type="region of interest" description="Disordered" evidence="4">
    <location>
        <begin position="1"/>
        <end position="88"/>
    </location>
</feature>
<dbReference type="PANTHER" id="PTHR21681:SF0">
    <property type="entry name" value="EUKARYOTIC TRANSLATION INITIATION FACTOR 3 SUBUNIT J"/>
    <property type="match status" value="1"/>
</dbReference>
<accession>A0A5S6QQT9</accession>
<dbReference type="AlphaFoldDB" id="A0A5S6QQT9"/>
<dbReference type="GO" id="GO:0005852">
    <property type="term" value="C:eukaryotic translation initiation factor 3 complex"/>
    <property type="evidence" value="ECO:0007669"/>
    <property type="project" value="InterPro"/>
</dbReference>
<keyword evidence="1" id="KW-0963">Cytoplasm</keyword>
<dbReference type="WBParaSite" id="TMUE_2000009600.1">
    <property type="protein sequence ID" value="TMUE_2000009600.1"/>
    <property type="gene ID" value="WBGene00288308"/>
</dbReference>
<dbReference type="STRING" id="70415.A0A5S6QQT9"/>
<feature type="compositionally biased region" description="Polar residues" evidence="4">
    <location>
        <begin position="49"/>
        <end position="63"/>
    </location>
</feature>
<evidence type="ECO:0000256" key="3">
    <source>
        <dbReference type="ARBA" id="ARBA00022917"/>
    </source>
</evidence>
<dbReference type="InterPro" id="IPR013906">
    <property type="entry name" value="eIF3j"/>
</dbReference>
<proteinExistence type="predicted"/>
<dbReference type="PANTHER" id="PTHR21681">
    <property type="entry name" value="EUKARYOTIC TRANSLATION INITIATION FACTOR 3 SUBUNIT J"/>
    <property type="match status" value="1"/>
</dbReference>
<evidence type="ECO:0000256" key="2">
    <source>
        <dbReference type="ARBA" id="ARBA00022540"/>
    </source>
</evidence>
<dbReference type="GO" id="GO:0003743">
    <property type="term" value="F:translation initiation factor activity"/>
    <property type="evidence" value="ECO:0007669"/>
    <property type="project" value="UniProtKB-KW"/>
</dbReference>